<dbReference type="InterPro" id="IPR050743">
    <property type="entry name" value="2-oxoacid_DH_E2_comp"/>
</dbReference>
<protein>
    <recommendedName>
        <fullName evidence="6">Dihydrolipoamide acetyltransferase component of pyruvate dehydrogenase complex</fullName>
        <ecNumber evidence="6">2.3.1.-</ecNumber>
    </recommendedName>
</protein>
<dbReference type="InterPro" id="IPR023213">
    <property type="entry name" value="CAT-like_dom_sf"/>
</dbReference>
<evidence type="ECO:0000313" key="11">
    <source>
        <dbReference type="Proteomes" id="UP000282515"/>
    </source>
</evidence>
<feature type="region of interest" description="Disordered" evidence="7">
    <location>
        <begin position="184"/>
        <end position="204"/>
    </location>
</feature>
<dbReference type="InterPro" id="IPR003016">
    <property type="entry name" value="2-oxoA_DH_lipoyl-BS"/>
</dbReference>
<dbReference type="Proteomes" id="UP000282515">
    <property type="component" value="Unassembled WGS sequence"/>
</dbReference>
<dbReference type="CDD" id="cd06849">
    <property type="entry name" value="lipoyl_domain"/>
    <property type="match status" value="1"/>
</dbReference>
<keyword evidence="4 6" id="KW-0450">Lipoyl</keyword>
<comment type="caution">
    <text evidence="10">The sequence shown here is derived from an EMBL/GenBank/DDBJ whole genome shotgun (WGS) entry which is preliminary data.</text>
</comment>
<dbReference type="InterPro" id="IPR001078">
    <property type="entry name" value="2-oxoacid_DH_actylTfrase"/>
</dbReference>
<keyword evidence="5 6" id="KW-0012">Acyltransferase</keyword>
<evidence type="ECO:0000256" key="1">
    <source>
        <dbReference type="ARBA" id="ARBA00001938"/>
    </source>
</evidence>
<keyword evidence="3 6" id="KW-0808">Transferase</keyword>
<dbReference type="SUPFAM" id="SSF52777">
    <property type="entry name" value="CoA-dependent acyltransferases"/>
    <property type="match status" value="1"/>
</dbReference>
<accession>A0A3L8PQ96</accession>
<feature type="domain" description="Lipoyl-binding" evidence="8">
    <location>
        <begin position="1"/>
        <end position="76"/>
    </location>
</feature>
<dbReference type="FunFam" id="3.30.559.10:FF:000007">
    <property type="entry name" value="Dihydrolipoamide acetyltransferase component of pyruvate dehydrogenase complex"/>
    <property type="match status" value="1"/>
</dbReference>
<evidence type="ECO:0000256" key="6">
    <source>
        <dbReference type="RuleBase" id="RU003423"/>
    </source>
</evidence>
<dbReference type="Gene3D" id="4.10.320.10">
    <property type="entry name" value="E3-binding domain"/>
    <property type="match status" value="1"/>
</dbReference>
<dbReference type="InterPro" id="IPR004167">
    <property type="entry name" value="PSBD"/>
</dbReference>
<dbReference type="AlphaFoldDB" id="A0A3L8PQ96"/>
<dbReference type="Pfam" id="PF00364">
    <property type="entry name" value="Biotin_lipoyl"/>
    <property type="match status" value="1"/>
</dbReference>
<evidence type="ECO:0000256" key="3">
    <source>
        <dbReference type="ARBA" id="ARBA00022679"/>
    </source>
</evidence>
<dbReference type="OrthoDB" id="9805770at2"/>
<gene>
    <name evidence="10" type="ORF">D9V41_02715</name>
</gene>
<dbReference type="RefSeq" id="WP_121792962.1">
    <property type="nucleotide sequence ID" value="NZ_RDBF01000001.1"/>
</dbReference>
<dbReference type="Pfam" id="PF00198">
    <property type="entry name" value="2-oxoacid_dh"/>
    <property type="match status" value="1"/>
</dbReference>
<dbReference type="PROSITE" id="PS50968">
    <property type="entry name" value="BIOTINYL_LIPOYL"/>
    <property type="match status" value="1"/>
</dbReference>
<dbReference type="PROSITE" id="PS51826">
    <property type="entry name" value="PSBD"/>
    <property type="match status" value="1"/>
</dbReference>
<dbReference type="PANTHER" id="PTHR43178">
    <property type="entry name" value="DIHYDROLIPOAMIDE ACETYLTRANSFERASE COMPONENT OF PYRUVATE DEHYDROGENASE COMPLEX"/>
    <property type="match status" value="1"/>
</dbReference>
<dbReference type="Pfam" id="PF02817">
    <property type="entry name" value="E3_binding"/>
    <property type="match status" value="1"/>
</dbReference>
<evidence type="ECO:0000256" key="2">
    <source>
        <dbReference type="ARBA" id="ARBA00007317"/>
    </source>
</evidence>
<evidence type="ECO:0000256" key="7">
    <source>
        <dbReference type="SAM" id="MobiDB-lite"/>
    </source>
</evidence>
<keyword evidence="11" id="KW-1185">Reference proteome</keyword>
<evidence type="ECO:0000259" key="9">
    <source>
        <dbReference type="PROSITE" id="PS51826"/>
    </source>
</evidence>
<feature type="region of interest" description="Disordered" evidence="7">
    <location>
        <begin position="80"/>
        <end position="135"/>
    </location>
</feature>
<evidence type="ECO:0000256" key="5">
    <source>
        <dbReference type="ARBA" id="ARBA00023315"/>
    </source>
</evidence>
<evidence type="ECO:0000256" key="4">
    <source>
        <dbReference type="ARBA" id="ARBA00022823"/>
    </source>
</evidence>
<dbReference type="InterPro" id="IPR036625">
    <property type="entry name" value="E3-bd_dom_sf"/>
</dbReference>
<evidence type="ECO:0000313" key="10">
    <source>
        <dbReference type="EMBL" id="RLV57556.1"/>
    </source>
</evidence>
<dbReference type="EMBL" id="RDBF01000001">
    <property type="protein sequence ID" value="RLV57556.1"/>
    <property type="molecule type" value="Genomic_DNA"/>
</dbReference>
<dbReference type="EC" id="2.3.1.-" evidence="6"/>
<sequence length="434" mass="46091">MPEFALPDVGEGLTEAEIVTWRVAEGDEVQVNDVLVDIETAKSVVELPSPFAGRVGALLANEGDTVAVGTPILRIDAADVADPADPAPPADEDASEAPKNGVLVGYGPRSEILGSGRRRRRVTRAPRSSEPDVPAPVSVAALAKPPVRKFAKDHGVDVREVTPSDPSGIVSRADVEAHLALRHTNGGSEPAERMTQEKESGRERRVPIAGVRKRTAEAMVQSAFTAPHVTEWVTVDVSATMDLVDRLRGDREFADVKVTPTLIVAKAVCLALRRTPDLHARWNDEAQEIVFPEHVGLGIATATDRGLLVPVVESADTMSLSELGRAIGELVSTGREGKLQPAQMTGGTFTITNVGVFGVDAGTPILNPGQSGILAVGAINRRPWVDEATDAIVPRWVTTLACSFDHRVVDGEQGSRFLADVAALLSDPVRALTF</sequence>
<dbReference type="PANTHER" id="PTHR43178:SF5">
    <property type="entry name" value="LIPOAMIDE ACYLTRANSFERASE COMPONENT OF BRANCHED-CHAIN ALPHA-KETO ACID DEHYDROGENASE COMPLEX, MITOCHONDRIAL"/>
    <property type="match status" value="1"/>
</dbReference>
<evidence type="ECO:0000259" key="8">
    <source>
        <dbReference type="PROSITE" id="PS50968"/>
    </source>
</evidence>
<organism evidence="10 11">
    <name type="scientific">Aeromicrobium phragmitis</name>
    <dbReference type="NCBI Taxonomy" id="2478914"/>
    <lineage>
        <taxon>Bacteria</taxon>
        <taxon>Bacillati</taxon>
        <taxon>Actinomycetota</taxon>
        <taxon>Actinomycetes</taxon>
        <taxon>Propionibacteriales</taxon>
        <taxon>Nocardioidaceae</taxon>
        <taxon>Aeromicrobium</taxon>
    </lineage>
</organism>
<dbReference type="InterPro" id="IPR011053">
    <property type="entry name" value="Single_hybrid_motif"/>
</dbReference>
<dbReference type="Gene3D" id="2.40.50.100">
    <property type="match status" value="1"/>
</dbReference>
<proteinExistence type="inferred from homology"/>
<dbReference type="Gene3D" id="3.30.559.10">
    <property type="entry name" value="Chloramphenicol acetyltransferase-like domain"/>
    <property type="match status" value="1"/>
</dbReference>
<dbReference type="GO" id="GO:0031405">
    <property type="term" value="F:lipoic acid binding"/>
    <property type="evidence" value="ECO:0007669"/>
    <property type="project" value="TreeGrafter"/>
</dbReference>
<dbReference type="GO" id="GO:0016407">
    <property type="term" value="F:acetyltransferase activity"/>
    <property type="evidence" value="ECO:0007669"/>
    <property type="project" value="TreeGrafter"/>
</dbReference>
<dbReference type="GO" id="GO:0005737">
    <property type="term" value="C:cytoplasm"/>
    <property type="evidence" value="ECO:0007669"/>
    <property type="project" value="TreeGrafter"/>
</dbReference>
<dbReference type="SUPFAM" id="SSF51230">
    <property type="entry name" value="Single hybrid motif"/>
    <property type="match status" value="1"/>
</dbReference>
<feature type="domain" description="Peripheral subunit-binding (PSBD)" evidence="9">
    <location>
        <begin position="142"/>
        <end position="179"/>
    </location>
</feature>
<comment type="cofactor">
    <cofactor evidence="1 6">
        <name>(R)-lipoate</name>
        <dbReference type="ChEBI" id="CHEBI:83088"/>
    </cofactor>
</comment>
<comment type="similarity">
    <text evidence="2 6">Belongs to the 2-oxoacid dehydrogenase family.</text>
</comment>
<feature type="compositionally biased region" description="Basic and acidic residues" evidence="7">
    <location>
        <begin position="190"/>
        <end position="204"/>
    </location>
</feature>
<name>A0A3L8PQ96_9ACTN</name>
<reference evidence="10 11" key="1">
    <citation type="submission" date="2018-10" db="EMBL/GenBank/DDBJ databases">
        <title>Aeromicrobium sp. 9W16Y-2 whole genome shotgun sequence.</title>
        <authorList>
            <person name="Li F."/>
        </authorList>
    </citation>
    <scope>NUCLEOTIDE SEQUENCE [LARGE SCALE GENOMIC DNA]</scope>
    <source>
        <strain evidence="10 11">9W16Y-2</strain>
    </source>
</reference>
<dbReference type="PROSITE" id="PS00189">
    <property type="entry name" value="LIPOYL"/>
    <property type="match status" value="1"/>
</dbReference>
<dbReference type="SUPFAM" id="SSF47005">
    <property type="entry name" value="Peripheral subunit-binding domain of 2-oxo acid dehydrogenase complex"/>
    <property type="match status" value="1"/>
</dbReference>
<dbReference type="InterPro" id="IPR000089">
    <property type="entry name" value="Biotin_lipoyl"/>
</dbReference>